<proteinExistence type="predicted"/>
<evidence type="ECO:0000313" key="3">
    <source>
        <dbReference type="Proteomes" id="UP001202180"/>
    </source>
</evidence>
<organism evidence="2 3">
    <name type="scientific">Spirosoma liriopis</name>
    <dbReference type="NCBI Taxonomy" id="2937440"/>
    <lineage>
        <taxon>Bacteria</taxon>
        <taxon>Pseudomonadati</taxon>
        <taxon>Bacteroidota</taxon>
        <taxon>Cytophagia</taxon>
        <taxon>Cytophagales</taxon>
        <taxon>Cytophagaceae</taxon>
        <taxon>Spirosoma</taxon>
    </lineage>
</organism>
<sequence length="195" mass="22618">MVDAPQHSLDESAELQPKVGRGRPHKTSDEKSTYSHLILSERVINSLDAPTSQSTTEPLSEEQERQQVLAKLKEIKQLPASNAYYWKLVFTFTFHLYRESQEVQHNRLTSGEPVRTISVKQMAQAAGLEYHNLKNLFIGRGTVRNLTDYQSFLYEHGIDFMQVQYNPRLVDKAYFYLICLKQTNLDKESLTQLFF</sequence>
<feature type="region of interest" description="Disordered" evidence="1">
    <location>
        <begin position="1"/>
        <end position="34"/>
    </location>
</feature>
<dbReference type="Proteomes" id="UP001202180">
    <property type="component" value="Unassembled WGS sequence"/>
</dbReference>
<protein>
    <submittedName>
        <fullName evidence="2">Uncharacterized protein</fullName>
    </submittedName>
</protein>
<keyword evidence="3" id="KW-1185">Reference proteome</keyword>
<accession>A0ABT0HSK7</accession>
<dbReference type="RefSeq" id="WP_248479868.1">
    <property type="nucleotide sequence ID" value="NZ_JALPRF010000006.1"/>
</dbReference>
<reference evidence="2 3" key="1">
    <citation type="submission" date="2022-04" db="EMBL/GenBank/DDBJ databases">
        <title>Spirosoma sp. strain RP8 genome sequencing and assembly.</title>
        <authorList>
            <person name="Jung Y."/>
        </authorList>
    </citation>
    <scope>NUCLEOTIDE SEQUENCE [LARGE SCALE GENOMIC DNA]</scope>
    <source>
        <strain evidence="2 3">RP8</strain>
    </source>
</reference>
<evidence type="ECO:0000256" key="1">
    <source>
        <dbReference type="SAM" id="MobiDB-lite"/>
    </source>
</evidence>
<name>A0ABT0HSK7_9BACT</name>
<comment type="caution">
    <text evidence="2">The sequence shown here is derived from an EMBL/GenBank/DDBJ whole genome shotgun (WGS) entry which is preliminary data.</text>
</comment>
<gene>
    <name evidence="2" type="ORF">M0L20_25070</name>
</gene>
<evidence type="ECO:0000313" key="2">
    <source>
        <dbReference type="EMBL" id="MCK8495168.1"/>
    </source>
</evidence>
<dbReference type="EMBL" id="JALPRF010000006">
    <property type="protein sequence ID" value="MCK8495168.1"/>
    <property type="molecule type" value="Genomic_DNA"/>
</dbReference>